<dbReference type="PANTHER" id="PTHR45789">
    <property type="entry name" value="FI18025P1"/>
    <property type="match status" value="1"/>
</dbReference>
<feature type="domain" description="HMG box" evidence="5">
    <location>
        <begin position="33"/>
        <end position="101"/>
    </location>
</feature>
<dbReference type="AlphaFoldDB" id="A0A9P3H0F7"/>
<keyword evidence="2 3" id="KW-0539">Nucleus</keyword>
<evidence type="ECO:0000256" key="3">
    <source>
        <dbReference type="PROSITE-ProRule" id="PRU00267"/>
    </source>
</evidence>
<reference evidence="6" key="1">
    <citation type="submission" date="2021-11" db="EMBL/GenBank/DDBJ databases">
        <authorList>
            <person name="Herlambang A."/>
            <person name="Guo Y."/>
            <person name="Takashima Y."/>
            <person name="Nishizawa T."/>
        </authorList>
    </citation>
    <scope>NUCLEOTIDE SEQUENCE</scope>
    <source>
        <strain evidence="6">E1425</strain>
    </source>
</reference>
<sequence>MASPLVSSAVFFPPTASALHQKRRKAKKHALRVPRPKNCFMLYRTHVMPMIMVELGNLNNRVISQIAAERWNAESEPVKAWYRLMAKMGKEEHAINHPGYRYAPNKKLLDYSSQEPYRDDGEDNEAGVPCRTIGYSELKDMISDDDDDNDPTYRSRKSTKKYMSARKGVLNSRRQNDSRLSIAFSQKPNVRGRRKIAGKDLGPSHAPADPDFQSVQSPIDASTLLGPQAIVEPGGGMYSSTYYHVGYDHGSTLTSLNPIEDYRIVADPQQLYPLQAQCCRVLQHQAFQQLESQPPHLHHDALLDSCRNFHILPGGEHDLHLLHQQRYHENCQDWNPPFYLHSSRRHSFYDVNPEANASVETLVDPSDHWLTHRYYDSMTEYPGHFDSELSEEKDVPSLPMDIVVDAVHDPHSTLAQLSSVIYGVGQNEDKSKVAMTSSSHFTRVGQEGHSIKYDIDKAQPPIDGTTDQQFFIQPASLTYLSFTEASHCESATK</sequence>
<keyword evidence="1 3" id="KW-0238">DNA-binding</keyword>
<dbReference type="Gene3D" id="1.10.30.10">
    <property type="entry name" value="High mobility group box domain"/>
    <property type="match status" value="1"/>
</dbReference>
<dbReference type="CDD" id="cd01389">
    <property type="entry name" value="HMG-box_ROX1-like"/>
    <property type="match status" value="1"/>
</dbReference>
<dbReference type="Proteomes" id="UP000827284">
    <property type="component" value="Unassembled WGS sequence"/>
</dbReference>
<evidence type="ECO:0000313" key="7">
    <source>
        <dbReference type="Proteomes" id="UP000827284"/>
    </source>
</evidence>
<dbReference type="PROSITE" id="PS50118">
    <property type="entry name" value="HMG_BOX_2"/>
    <property type="match status" value="1"/>
</dbReference>
<gene>
    <name evidence="6" type="ORF">EMPS_00271</name>
</gene>
<dbReference type="OrthoDB" id="6247875at2759"/>
<evidence type="ECO:0000256" key="2">
    <source>
        <dbReference type="ARBA" id="ARBA00023242"/>
    </source>
</evidence>
<evidence type="ECO:0000259" key="5">
    <source>
        <dbReference type="PROSITE" id="PS50118"/>
    </source>
</evidence>
<dbReference type="GO" id="GO:0000981">
    <property type="term" value="F:DNA-binding transcription factor activity, RNA polymerase II-specific"/>
    <property type="evidence" value="ECO:0007669"/>
    <property type="project" value="TreeGrafter"/>
</dbReference>
<organism evidence="6 7">
    <name type="scientific">Entomortierella parvispora</name>
    <dbReference type="NCBI Taxonomy" id="205924"/>
    <lineage>
        <taxon>Eukaryota</taxon>
        <taxon>Fungi</taxon>
        <taxon>Fungi incertae sedis</taxon>
        <taxon>Mucoromycota</taxon>
        <taxon>Mortierellomycotina</taxon>
        <taxon>Mortierellomycetes</taxon>
        <taxon>Mortierellales</taxon>
        <taxon>Mortierellaceae</taxon>
        <taxon>Entomortierella</taxon>
    </lineage>
</organism>
<dbReference type="GO" id="GO:0005634">
    <property type="term" value="C:nucleus"/>
    <property type="evidence" value="ECO:0007669"/>
    <property type="project" value="UniProtKB-UniRule"/>
</dbReference>
<dbReference type="PANTHER" id="PTHR45789:SF2">
    <property type="entry name" value="FI18025P1"/>
    <property type="match status" value="1"/>
</dbReference>
<protein>
    <recommendedName>
        <fullName evidence="5">HMG box domain-containing protein</fullName>
    </recommendedName>
</protein>
<keyword evidence="7" id="KW-1185">Reference proteome</keyword>
<evidence type="ECO:0000256" key="1">
    <source>
        <dbReference type="ARBA" id="ARBA00023125"/>
    </source>
</evidence>
<dbReference type="SMART" id="SM00398">
    <property type="entry name" value="HMG"/>
    <property type="match status" value="1"/>
</dbReference>
<dbReference type="Pfam" id="PF00505">
    <property type="entry name" value="HMG_box"/>
    <property type="match status" value="1"/>
</dbReference>
<feature type="DNA-binding region" description="HMG box" evidence="3">
    <location>
        <begin position="33"/>
        <end position="101"/>
    </location>
</feature>
<reference evidence="6" key="2">
    <citation type="journal article" date="2022" name="Microbiol. Resour. Announc.">
        <title>Whole-Genome Sequence of Entomortierella parvispora E1425, a Mucoromycotan Fungus Associated with Burkholderiaceae-Related Endosymbiotic Bacteria.</title>
        <authorList>
            <person name="Herlambang A."/>
            <person name="Guo Y."/>
            <person name="Takashima Y."/>
            <person name="Narisawa K."/>
            <person name="Ohta H."/>
            <person name="Nishizawa T."/>
        </authorList>
    </citation>
    <scope>NUCLEOTIDE SEQUENCE</scope>
    <source>
        <strain evidence="6">E1425</strain>
    </source>
</reference>
<feature type="compositionally biased region" description="Basic residues" evidence="4">
    <location>
        <begin position="154"/>
        <end position="164"/>
    </location>
</feature>
<name>A0A9P3H0F7_9FUNG</name>
<evidence type="ECO:0000313" key="6">
    <source>
        <dbReference type="EMBL" id="GJJ67925.1"/>
    </source>
</evidence>
<comment type="caution">
    <text evidence="6">The sequence shown here is derived from an EMBL/GenBank/DDBJ whole genome shotgun (WGS) entry which is preliminary data.</text>
</comment>
<dbReference type="InterPro" id="IPR051356">
    <property type="entry name" value="SOX/SOX-like_TF"/>
</dbReference>
<feature type="region of interest" description="Disordered" evidence="4">
    <location>
        <begin position="139"/>
        <end position="208"/>
    </location>
</feature>
<evidence type="ECO:0000256" key="4">
    <source>
        <dbReference type="SAM" id="MobiDB-lite"/>
    </source>
</evidence>
<dbReference type="EMBL" id="BQFW01000001">
    <property type="protein sequence ID" value="GJJ67925.1"/>
    <property type="molecule type" value="Genomic_DNA"/>
</dbReference>
<accession>A0A9P3H0F7</accession>
<dbReference type="InterPro" id="IPR036910">
    <property type="entry name" value="HMG_box_dom_sf"/>
</dbReference>
<dbReference type="InterPro" id="IPR009071">
    <property type="entry name" value="HMG_box_dom"/>
</dbReference>
<proteinExistence type="predicted"/>
<dbReference type="GO" id="GO:0000978">
    <property type="term" value="F:RNA polymerase II cis-regulatory region sequence-specific DNA binding"/>
    <property type="evidence" value="ECO:0007669"/>
    <property type="project" value="TreeGrafter"/>
</dbReference>
<dbReference type="SUPFAM" id="SSF47095">
    <property type="entry name" value="HMG-box"/>
    <property type="match status" value="1"/>
</dbReference>